<name>A0A428YLI3_KIBAR</name>
<comment type="caution">
    <text evidence="2">The sequence shown here is derived from an EMBL/GenBank/DDBJ whole genome shotgun (WGS) entry which is preliminary data.</text>
</comment>
<evidence type="ECO:0000313" key="3">
    <source>
        <dbReference type="Proteomes" id="UP000287547"/>
    </source>
</evidence>
<dbReference type="PANTHER" id="PTHR33990">
    <property type="entry name" value="PROTEIN YJDN-RELATED"/>
    <property type="match status" value="1"/>
</dbReference>
<dbReference type="Pfam" id="PF06983">
    <property type="entry name" value="3-dmu-9_3-mt"/>
    <property type="match status" value="1"/>
</dbReference>
<dbReference type="InterPro" id="IPR028973">
    <property type="entry name" value="PhnB-like"/>
</dbReference>
<reference evidence="2 3" key="1">
    <citation type="submission" date="2018-05" db="EMBL/GenBank/DDBJ databases">
        <title>Evolution of GPA BGCs.</title>
        <authorList>
            <person name="Waglechner N."/>
            <person name="Wright G.D."/>
        </authorList>
    </citation>
    <scope>NUCLEOTIDE SEQUENCE [LARGE SCALE GENOMIC DNA]</scope>
    <source>
        <strain evidence="2 3">A82846</strain>
    </source>
</reference>
<dbReference type="OrthoDB" id="9806473at2"/>
<evidence type="ECO:0000313" key="2">
    <source>
        <dbReference type="EMBL" id="RSM68652.1"/>
    </source>
</evidence>
<gene>
    <name evidence="2" type="ORF">DMH04_46885</name>
</gene>
<dbReference type="PIRSF" id="PIRSF021700">
    <property type="entry name" value="3_dmu_93_MTrfase"/>
    <property type="match status" value="1"/>
</dbReference>
<dbReference type="AlphaFoldDB" id="A0A428YLI3"/>
<dbReference type="InterPro" id="IPR029068">
    <property type="entry name" value="Glyas_Bleomycin-R_OHBP_Dase"/>
</dbReference>
<dbReference type="SUPFAM" id="SSF54593">
    <property type="entry name" value="Glyoxalase/Bleomycin resistance protein/Dihydroxybiphenyl dioxygenase"/>
    <property type="match status" value="1"/>
</dbReference>
<dbReference type="Gene3D" id="3.30.720.100">
    <property type="match status" value="1"/>
</dbReference>
<sequence length="123" mass="13248">MFEGKAEEAMTFYTSLFDDAEIVSISRYGADGPGKEGSVVQAIFTLAGQQYMCIDSPAAHAFTFTPSVSLFVNCADEAEIDRLYAALSEGGGVLMALGDHGFSKKFGWINDRFGVSWQLNLAA</sequence>
<dbReference type="EMBL" id="QHKI01000074">
    <property type="protein sequence ID" value="RSM68652.1"/>
    <property type="molecule type" value="Genomic_DNA"/>
</dbReference>
<accession>A0A428YLI3</accession>
<proteinExistence type="predicted"/>
<evidence type="ECO:0000259" key="1">
    <source>
        <dbReference type="Pfam" id="PF06983"/>
    </source>
</evidence>
<protein>
    <submittedName>
        <fullName evidence="2">VOC family protein</fullName>
    </submittedName>
</protein>
<dbReference type="PANTHER" id="PTHR33990:SF4">
    <property type="entry name" value="PHNB-LIKE DOMAIN-CONTAINING PROTEIN"/>
    <property type="match status" value="1"/>
</dbReference>
<dbReference type="Proteomes" id="UP000287547">
    <property type="component" value="Unassembled WGS sequence"/>
</dbReference>
<dbReference type="CDD" id="cd06588">
    <property type="entry name" value="PhnB_like"/>
    <property type="match status" value="1"/>
</dbReference>
<feature type="domain" description="PhnB-like" evidence="1">
    <location>
        <begin position="1"/>
        <end position="119"/>
    </location>
</feature>
<dbReference type="InterPro" id="IPR009725">
    <property type="entry name" value="3_dmu_93_MTrfase"/>
</dbReference>
<dbReference type="Gene3D" id="3.30.720.110">
    <property type="match status" value="1"/>
</dbReference>
<organism evidence="2 3">
    <name type="scientific">Kibdelosporangium aridum</name>
    <dbReference type="NCBI Taxonomy" id="2030"/>
    <lineage>
        <taxon>Bacteria</taxon>
        <taxon>Bacillati</taxon>
        <taxon>Actinomycetota</taxon>
        <taxon>Actinomycetes</taxon>
        <taxon>Pseudonocardiales</taxon>
        <taxon>Pseudonocardiaceae</taxon>
        <taxon>Kibdelosporangium</taxon>
    </lineage>
</organism>